<proteinExistence type="inferred from homology"/>
<protein>
    <recommendedName>
        <fullName evidence="3">alcohol dehydrogenase</fullName>
        <ecNumber evidence="3">1.1.1.1</ecNumber>
    </recommendedName>
</protein>
<dbReference type="InterPro" id="IPR014187">
    <property type="entry name" value="ADH_Zn_typ-2"/>
</dbReference>
<dbReference type="NCBIfam" id="TIGR02822">
    <property type="entry name" value="adh_fam_2"/>
    <property type="match status" value="1"/>
</dbReference>
<dbReference type="Proteomes" id="UP000249254">
    <property type="component" value="Unassembled WGS sequence"/>
</dbReference>
<dbReference type="SUPFAM" id="SSF50129">
    <property type="entry name" value="GroES-like"/>
    <property type="match status" value="1"/>
</dbReference>
<dbReference type="EMBL" id="QFYQ01000001">
    <property type="protein sequence ID" value="RAK54015.1"/>
    <property type="molecule type" value="Genomic_DNA"/>
</dbReference>
<dbReference type="Pfam" id="PF08240">
    <property type="entry name" value="ADH_N"/>
    <property type="match status" value="1"/>
</dbReference>
<keyword evidence="9" id="KW-1185">Reference proteome</keyword>
<evidence type="ECO:0000313" key="9">
    <source>
        <dbReference type="Proteomes" id="UP000249254"/>
    </source>
</evidence>
<evidence type="ECO:0000256" key="5">
    <source>
        <dbReference type="ARBA" id="ARBA00022833"/>
    </source>
</evidence>
<dbReference type="GO" id="GO:0004022">
    <property type="term" value="F:alcohol dehydrogenase (NAD+) activity"/>
    <property type="evidence" value="ECO:0007669"/>
    <property type="project" value="UniProtKB-EC"/>
</dbReference>
<evidence type="ECO:0000256" key="6">
    <source>
        <dbReference type="ARBA" id="ARBA00023002"/>
    </source>
</evidence>
<keyword evidence="6" id="KW-0560">Oxidoreductase</keyword>
<dbReference type="PANTHER" id="PTHR42940">
    <property type="entry name" value="ALCOHOL DEHYDROGENASE 1-RELATED"/>
    <property type="match status" value="1"/>
</dbReference>
<dbReference type="InterPro" id="IPR011032">
    <property type="entry name" value="GroES-like_sf"/>
</dbReference>
<dbReference type="CDD" id="cd08298">
    <property type="entry name" value="CAD2"/>
    <property type="match status" value="1"/>
</dbReference>
<feature type="domain" description="Enoyl reductase (ER)" evidence="7">
    <location>
        <begin position="10"/>
        <end position="252"/>
    </location>
</feature>
<dbReference type="InterPro" id="IPR036291">
    <property type="entry name" value="NAD(P)-bd_dom_sf"/>
</dbReference>
<keyword evidence="4" id="KW-0479">Metal-binding</keyword>
<comment type="cofactor">
    <cofactor evidence="1">
        <name>Zn(2+)</name>
        <dbReference type="ChEBI" id="CHEBI:29105"/>
    </cofactor>
</comment>
<name>A0A328AHM5_9CAUL</name>
<keyword evidence="5" id="KW-0862">Zinc</keyword>
<sequence>MLAMVCRPPGRLLCKEVRPAPQPGPGEVRLKVRACGVCRTDLHVVDGDLPPVRPSIVPGHEIIGVVDAVGPGVSGVSPGDRLGVPWLGETCGRCRYCLADEENLCDAPGFTGWTRDGGYAEAVVARADFCFPIPDELADPEAAPLMCAGLIGYRCWKKTAEHRPVERLGLYGFGAAAHLLAQLAIWTGQQVYAFTREGDAAAQGLARDLGCAWAGGSDQPPPEPLDAAIIFAPVGALVPAALRAVRKGGTVVCGGIHMSEIPALPYSILWEERRLVSVANLTRQDGREYLPLAARAGVRPHVKTYGLEDANAALQDLRDGAFAGAAVLLPPES</sequence>
<dbReference type="OrthoDB" id="9806940at2"/>
<evidence type="ECO:0000256" key="2">
    <source>
        <dbReference type="ARBA" id="ARBA00008072"/>
    </source>
</evidence>
<dbReference type="SMART" id="SM00829">
    <property type="entry name" value="PKS_ER"/>
    <property type="match status" value="1"/>
</dbReference>
<dbReference type="RefSeq" id="WP_111527766.1">
    <property type="nucleotide sequence ID" value="NZ_JBHRSG010000002.1"/>
</dbReference>
<evidence type="ECO:0000259" key="7">
    <source>
        <dbReference type="SMART" id="SM00829"/>
    </source>
</evidence>
<dbReference type="AlphaFoldDB" id="A0A328AHM5"/>
<evidence type="ECO:0000256" key="3">
    <source>
        <dbReference type="ARBA" id="ARBA00013190"/>
    </source>
</evidence>
<dbReference type="InterPro" id="IPR002328">
    <property type="entry name" value="ADH_Zn_CS"/>
</dbReference>
<comment type="similarity">
    <text evidence="2">Belongs to the zinc-containing alcohol dehydrogenase family.</text>
</comment>
<dbReference type="PANTHER" id="PTHR42940:SF8">
    <property type="entry name" value="VACUOLAR PROTEIN SORTING-ASSOCIATED PROTEIN 11"/>
    <property type="match status" value="1"/>
</dbReference>
<gene>
    <name evidence="8" type="ORF">DJ017_05495</name>
</gene>
<dbReference type="SUPFAM" id="SSF51735">
    <property type="entry name" value="NAD(P)-binding Rossmann-fold domains"/>
    <property type="match status" value="1"/>
</dbReference>
<dbReference type="InterPro" id="IPR020843">
    <property type="entry name" value="ER"/>
</dbReference>
<accession>A0A328AHM5</accession>
<dbReference type="GO" id="GO:0005737">
    <property type="term" value="C:cytoplasm"/>
    <property type="evidence" value="ECO:0007669"/>
    <property type="project" value="TreeGrafter"/>
</dbReference>
<dbReference type="Gene3D" id="3.40.50.720">
    <property type="entry name" value="NAD(P)-binding Rossmann-like Domain"/>
    <property type="match status" value="1"/>
</dbReference>
<comment type="caution">
    <text evidence="8">The sequence shown here is derived from an EMBL/GenBank/DDBJ whole genome shotgun (WGS) entry which is preliminary data.</text>
</comment>
<evidence type="ECO:0000256" key="1">
    <source>
        <dbReference type="ARBA" id="ARBA00001947"/>
    </source>
</evidence>
<dbReference type="EC" id="1.1.1.1" evidence="3"/>
<dbReference type="GO" id="GO:0008270">
    <property type="term" value="F:zinc ion binding"/>
    <property type="evidence" value="ECO:0007669"/>
    <property type="project" value="InterPro"/>
</dbReference>
<organism evidence="8 9">
    <name type="scientific">Phenylobacterium soli</name>
    <dbReference type="NCBI Taxonomy" id="2170551"/>
    <lineage>
        <taxon>Bacteria</taxon>
        <taxon>Pseudomonadati</taxon>
        <taxon>Pseudomonadota</taxon>
        <taxon>Alphaproteobacteria</taxon>
        <taxon>Caulobacterales</taxon>
        <taxon>Caulobacteraceae</taxon>
        <taxon>Phenylobacterium</taxon>
    </lineage>
</organism>
<evidence type="ECO:0000256" key="4">
    <source>
        <dbReference type="ARBA" id="ARBA00022723"/>
    </source>
</evidence>
<reference evidence="9" key="1">
    <citation type="submission" date="2018-05" db="EMBL/GenBank/DDBJ databases">
        <authorList>
            <person name="Li X."/>
        </authorList>
    </citation>
    <scope>NUCLEOTIDE SEQUENCE [LARGE SCALE GENOMIC DNA]</scope>
    <source>
        <strain evidence="9">LX32</strain>
    </source>
</reference>
<dbReference type="InterPro" id="IPR013154">
    <property type="entry name" value="ADH-like_N"/>
</dbReference>
<dbReference type="Gene3D" id="3.90.180.10">
    <property type="entry name" value="Medium-chain alcohol dehydrogenases, catalytic domain"/>
    <property type="match status" value="1"/>
</dbReference>
<dbReference type="PROSITE" id="PS00059">
    <property type="entry name" value="ADH_ZINC"/>
    <property type="match status" value="1"/>
</dbReference>
<evidence type="ECO:0000313" key="8">
    <source>
        <dbReference type="EMBL" id="RAK54015.1"/>
    </source>
</evidence>